<comment type="caution">
    <text evidence="1">The sequence shown here is derived from an EMBL/GenBank/DDBJ whole genome shotgun (WGS) entry which is preliminary data.</text>
</comment>
<dbReference type="EMBL" id="MFGB01000020">
    <property type="protein sequence ID" value="OGF25638.1"/>
    <property type="molecule type" value="Genomic_DNA"/>
</dbReference>
<evidence type="ECO:0000313" key="1">
    <source>
        <dbReference type="EMBL" id="OGF25638.1"/>
    </source>
</evidence>
<dbReference type="Proteomes" id="UP000178367">
    <property type="component" value="Unassembled WGS sequence"/>
</dbReference>
<proteinExistence type="predicted"/>
<sequence length="74" mass="8825">MKNRILKITYTLSFSLLDYAGIYWRENCRYAILRSLFRAEPKILSVKNINQQKIDAEVDFFCCLLRTDWKQSGD</sequence>
<dbReference type="AlphaFoldDB" id="A0A1F5SFY7"/>
<evidence type="ECO:0000313" key="2">
    <source>
        <dbReference type="Proteomes" id="UP000178367"/>
    </source>
</evidence>
<gene>
    <name evidence="1" type="ORF">A2227_00300</name>
</gene>
<accession>A0A1F5SFY7</accession>
<name>A0A1F5SFY7_9BACT</name>
<organism evidence="1 2">
    <name type="scientific">Candidatus Falkowbacteria bacterium RIFOXYA2_FULL_47_19</name>
    <dbReference type="NCBI Taxonomy" id="1797994"/>
    <lineage>
        <taxon>Bacteria</taxon>
        <taxon>Candidatus Falkowiibacteriota</taxon>
    </lineage>
</organism>
<reference evidence="1 2" key="1">
    <citation type="journal article" date="2016" name="Nat. Commun.">
        <title>Thousands of microbial genomes shed light on interconnected biogeochemical processes in an aquifer system.</title>
        <authorList>
            <person name="Anantharaman K."/>
            <person name="Brown C.T."/>
            <person name="Hug L.A."/>
            <person name="Sharon I."/>
            <person name="Castelle C.J."/>
            <person name="Probst A.J."/>
            <person name="Thomas B.C."/>
            <person name="Singh A."/>
            <person name="Wilkins M.J."/>
            <person name="Karaoz U."/>
            <person name="Brodie E.L."/>
            <person name="Williams K.H."/>
            <person name="Hubbard S.S."/>
            <person name="Banfield J.F."/>
        </authorList>
    </citation>
    <scope>NUCLEOTIDE SEQUENCE [LARGE SCALE GENOMIC DNA]</scope>
</reference>
<protein>
    <submittedName>
        <fullName evidence="1">Uncharacterized protein</fullName>
    </submittedName>
</protein>